<organism evidence="4 5">
    <name type="scientific">Pseudofrankia asymbiotica</name>
    <dbReference type="NCBI Taxonomy" id="1834516"/>
    <lineage>
        <taxon>Bacteria</taxon>
        <taxon>Bacillati</taxon>
        <taxon>Actinomycetota</taxon>
        <taxon>Actinomycetes</taxon>
        <taxon>Frankiales</taxon>
        <taxon>Frankiaceae</taxon>
        <taxon>Pseudofrankia</taxon>
    </lineage>
</organism>
<dbReference type="STRING" id="1834516.BL253_15030"/>
<evidence type="ECO:0000256" key="2">
    <source>
        <dbReference type="SAM" id="Phobius"/>
    </source>
</evidence>
<keyword evidence="2" id="KW-0812">Transmembrane</keyword>
<feature type="chain" id="PRO_5038741323" evidence="3">
    <location>
        <begin position="22"/>
        <end position="362"/>
    </location>
</feature>
<name>A0A1V2IAU6_9ACTN</name>
<evidence type="ECO:0000313" key="4">
    <source>
        <dbReference type="EMBL" id="ONH30227.1"/>
    </source>
</evidence>
<feature type="transmembrane region" description="Helical" evidence="2">
    <location>
        <begin position="236"/>
        <end position="258"/>
    </location>
</feature>
<dbReference type="RefSeq" id="WP_076817474.1">
    <property type="nucleotide sequence ID" value="NZ_MOMC01000028.1"/>
</dbReference>
<gene>
    <name evidence="4" type="ORF">BL253_15030</name>
</gene>
<evidence type="ECO:0000313" key="5">
    <source>
        <dbReference type="Proteomes" id="UP000188929"/>
    </source>
</evidence>
<proteinExistence type="predicted"/>
<feature type="transmembrane region" description="Helical" evidence="2">
    <location>
        <begin position="179"/>
        <end position="197"/>
    </location>
</feature>
<evidence type="ECO:0000256" key="3">
    <source>
        <dbReference type="SAM" id="SignalP"/>
    </source>
</evidence>
<keyword evidence="2" id="KW-1133">Transmembrane helix</keyword>
<protein>
    <submittedName>
        <fullName evidence="4">Uncharacterized protein</fullName>
    </submittedName>
</protein>
<keyword evidence="5" id="KW-1185">Reference proteome</keyword>
<dbReference type="OrthoDB" id="3218600at2"/>
<comment type="caution">
    <text evidence="4">The sequence shown here is derived from an EMBL/GenBank/DDBJ whole genome shotgun (WGS) entry which is preliminary data.</text>
</comment>
<sequence>MTAALLGAALAAALPAAAAMAGTPALAAVLLAEQLAFGWAWVVVLRASRPTVLLLTAAALTADGAVLGAARHDLGSLAGVVGAGIAVVIVYQLIRRQRAGAGPTATPSASPEGSAPTARMAPPAPGMSAPPTPTPTPTPTPARVTGELAAALGGGTLVAFLAGLLALRAQPGSAAPGDLLVAVGLAGAGGAVLVAWLTGLLGAGTLVAAGLGLSAGTGMGAVYGAYADELSAGSGALLAAAGALAAAVMGVLIARASASSPTPAPVPATASRSSAGAAAAPADETRPVPAARPAAASGSAGARVWRAGRGALGDLRSPAAPLLLGGVRVGPIAARPVATALLAAVAPLTIAAPLIYLVGRHL</sequence>
<feature type="compositionally biased region" description="Pro residues" evidence="1">
    <location>
        <begin position="122"/>
        <end position="140"/>
    </location>
</feature>
<dbReference type="AlphaFoldDB" id="A0A1V2IAU6"/>
<dbReference type="EMBL" id="MOMC01000028">
    <property type="protein sequence ID" value="ONH30227.1"/>
    <property type="molecule type" value="Genomic_DNA"/>
</dbReference>
<keyword evidence="2" id="KW-0472">Membrane</keyword>
<evidence type="ECO:0000256" key="1">
    <source>
        <dbReference type="SAM" id="MobiDB-lite"/>
    </source>
</evidence>
<feature type="transmembrane region" description="Helical" evidence="2">
    <location>
        <begin position="203"/>
        <end position="224"/>
    </location>
</feature>
<reference evidence="5" key="1">
    <citation type="submission" date="2016-10" db="EMBL/GenBank/DDBJ databases">
        <title>Frankia sp. NRRL B-16386 Genome sequencing.</title>
        <authorList>
            <person name="Ghodhbane-Gtari F."/>
            <person name="Swanson E."/>
            <person name="Gueddou A."/>
            <person name="Hezbri K."/>
            <person name="Ktari K."/>
            <person name="Nouioui I."/>
            <person name="Morris K."/>
            <person name="Simpson S."/>
            <person name="Abebe-Akele F."/>
            <person name="Thomas K."/>
            <person name="Gtari M."/>
            <person name="Tisa L.S."/>
        </authorList>
    </citation>
    <scope>NUCLEOTIDE SEQUENCE [LARGE SCALE GENOMIC DNA]</scope>
    <source>
        <strain evidence="5">NRRL B-16386</strain>
    </source>
</reference>
<feature type="transmembrane region" description="Helical" evidence="2">
    <location>
        <begin position="337"/>
        <end position="358"/>
    </location>
</feature>
<feature type="transmembrane region" description="Helical" evidence="2">
    <location>
        <begin position="77"/>
        <end position="94"/>
    </location>
</feature>
<keyword evidence="3" id="KW-0732">Signal</keyword>
<feature type="signal peptide" evidence="3">
    <location>
        <begin position="1"/>
        <end position="21"/>
    </location>
</feature>
<feature type="region of interest" description="Disordered" evidence="1">
    <location>
        <begin position="260"/>
        <end position="295"/>
    </location>
</feature>
<feature type="transmembrane region" description="Helical" evidence="2">
    <location>
        <begin position="148"/>
        <end position="167"/>
    </location>
</feature>
<accession>A0A1V2IAU6</accession>
<dbReference type="Proteomes" id="UP000188929">
    <property type="component" value="Unassembled WGS sequence"/>
</dbReference>
<feature type="region of interest" description="Disordered" evidence="1">
    <location>
        <begin position="101"/>
        <end position="140"/>
    </location>
</feature>